<name>A0AAV0INM3_9ROSI</name>
<feature type="non-terminal residue" evidence="2">
    <location>
        <position position="1"/>
    </location>
</feature>
<reference evidence="2" key="1">
    <citation type="submission" date="2022-08" db="EMBL/GenBank/DDBJ databases">
        <authorList>
            <person name="Gutierrez-Valencia J."/>
        </authorList>
    </citation>
    <scope>NUCLEOTIDE SEQUENCE</scope>
</reference>
<dbReference type="AlphaFoldDB" id="A0AAV0INM3"/>
<evidence type="ECO:0000256" key="1">
    <source>
        <dbReference type="SAM" id="Phobius"/>
    </source>
</evidence>
<dbReference type="EMBL" id="CAMGYJ010000004">
    <property type="protein sequence ID" value="CAI0398363.1"/>
    <property type="molecule type" value="Genomic_DNA"/>
</dbReference>
<feature type="transmembrane region" description="Helical" evidence="1">
    <location>
        <begin position="38"/>
        <end position="61"/>
    </location>
</feature>
<evidence type="ECO:0008006" key="4">
    <source>
        <dbReference type="Google" id="ProtNLM"/>
    </source>
</evidence>
<comment type="caution">
    <text evidence="2">The sequence shown here is derived from an EMBL/GenBank/DDBJ whole genome shotgun (WGS) entry which is preliminary data.</text>
</comment>
<protein>
    <recommendedName>
        <fullName evidence="4">Secreted protein</fullName>
    </recommendedName>
</protein>
<sequence length="124" mass="14159">FGDRRQLKPLHYFFFLPFLCAHASPGLVLGDFPSDFQLFPAIVAFSFLSSRALSLLFPSSFVSSFGSWYSCSRFARCRIRSLQFGGCLFQIWMVVIFPDWWSHPLVKPFSSFPFRPPLCVCVAG</sequence>
<gene>
    <name evidence="2" type="ORF">LITE_LOCUS9881</name>
</gene>
<organism evidence="2 3">
    <name type="scientific">Linum tenue</name>
    <dbReference type="NCBI Taxonomy" id="586396"/>
    <lineage>
        <taxon>Eukaryota</taxon>
        <taxon>Viridiplantae</taxon>
        <taxon>Streptophyta</taxon>
        <taxon>Embryophyta</taxon>
        <taxon>Tracheophyta</taxon>
        <taxon>Spermatophyta</taxon>
        <taxon>Magnoliopsida</taxon>
        <taxon>eudicotyledons</taxon>
        <taxon>Gunneridae</taxon>
        <taxon>Pentapetalae</taxon>
        <taxon>rosids</taxon>
        <taxon>fabids</taxon>
        <taxon>Malpighiales</taxon>
        <taxon>Linaceae</taxon>
        <taxon>Linum</taxon>
    </lineage>
</organism>
<feature type="transmembrane region" description="Helical" evidence="1">
    <location>
        <begin position="82"/>
        <end position="101"/>
    </location>
</feature>
<keyword evidence="1" id="KW-0812">Transmembrane</keyword>
<dbReference type="Proteomes" id="UP001154282">
    <property type="component" value="Unassembled WGS sequence"/>
</dbReference>
<keyword evidence="1" id="KW-1133">Transmembrane helix</keyword>
<proteinExistence type="predicted"/>
<accession>A0AAV0INM3</accession>
<keyword evidence="1" id="KW-0472">Membrane</keyword>
<feature type="transmembrane region" description="Helical" evidence="1">
    <location>
        <begin position="12"/>
        <end position="32"/>
    </location>
</feature>
<evidence type="ECO:0000313" key="2">
    <source>
        <dbReference type="EMBL" id="CAI0398363.1"/>
    </source>
</evidence>
<evidence type="ECO:0000313" key="3">
    <source>
        <dbReference type="Proteomes" id="UP001154282"/>
    </source>
</evidence>
<keyword evidence="3" id="KW-1185">Reference proteome</keyword>